<evidence type="ECO:0000313" key="14">
    <source>
        <dbReference type="Proteomes" id="UP000053647"/>
    </source>
</evidence>
<dbReference type="PANTHER" id="PTHR45197">
    <property type="entry name" value="SYNTHASE, PUTATIVE (AFU_ORTHOLOGUE AFUA_7G04190)-RELATED"/>
    <property type="match status" value="1"/>
</dbReference>
<evidence type="ECO:0000256" key="12">
    <source>
        <dbReference type="SAM" id="Phobius"/>
    </source>
</evidence>
<keyword evidence="6" id="KW-0808">Transferase</keyword>
<evidence type="ECO:0000256" key="6">
    <source>
        <dbReference type="ARBA" id="ARBA00022679"/>
    </source>
</evidence>
<protein>
    <submittedName>
        <fullName evidence="13">Uncharacterized protein</fullName>
    </submittedName>
</protein>
<dbReference type="EMBL" id="KN819335">
    <property type="protein sequence ID" value="KIJ15731.1"/>
    <property type="molecule type" value="Genomic_DNA"/>
</dbReference>
<proteinExistence type="inferred from homology"/>
<evidence type="ECO:0000256" key="3">
    <source>
        <dbReference type="ARBA" id="ARBA00010815"/>
    </source>
</evidence>
<dbReference type="GO" id="GO:0032259">
    <property type="term" value="P:methylation"/>
    <property type="evidence" value="ECO:0007669"/>
    <property type="project" value="UniProtKB-KW"/>
</dbReference>
<dbReference type="GO" id="GO:0006629">
    <property type="term" value="P:lipid metabolic process"/>
    <property type="evidence" value="ECO:0007669"/>
    <property type="project" value="UniProtKB-KW"/>
</dbReference>
<keyword evidence="14" id="KW-1185">Reference proteome</keyword>
<gene>
    <name evidence="13" type="ORF">PAXINDRAFT_11323</name>
</gene>
<dbReference type="GO" id="GO:0016020">
    <property type="term" value="C:membrane"/>
    <property type="evidence" value="ECO:0007669"/>
    <property type="project" value="UniProtKB-SubCell"/>
</dbReference>
<keyword evidence="7" id="KW-0949">S-adenosyl-L-methionine</keyword>
<sequence length="99" mass="10734">MSFSPVSVTNTPAIKNAPLVGIAEGNGYFSNAHLATLVLGVPYIVKRVLPFVNRGGIKTYLFLVVILGVPITVAYWTVASMYGKRKNQKVLLPGKDIEE</sequence>
<evidence type="ECO:0000256" key="5">
    <source>
        <dbReference type="ARBA" id="ARBA00022603"/>
    </source>
</evidence>
<dbReference type="Proteomes" id="UP000053647">
    <property type="component" value="Unassembled WGS sequence"/>
</dbReference>
<dbReference type="AlphaFoldDB" id="A0A0C9U9U7"/>
<dbReference type="PANTHER" id="PTHR45197:SF1">
    <property type="entry name" value="SPHINGOLIPID C9-METHYLTRANSFERASE A-RELATED"/>
    <property type="match status" value="1"/>
</dbReference>
<evidence type="ECO:0000256" key="2">
    <source>
        <dbReference type="ARBA" id="ARBA00005189"/>
    </source>
</evidence>
<dbReference type="InterPro" id="IPR052290">
    <property type="entry name" value="Sphingo_C9-MT"/>
</dbReference>
<keyword evidence="4" id="KW-0444">Lipid biosynthesis</keyword>
<evidence type="ECO:0000256" key="4">
    <source>
        <dbReference type="ARBA" id="ARBA00022516"/>
    </source>
</evidence>
<feature type="transmembrane region" description="Helical" evidence="12">
    <location>
        <begin position="57"/>
        <end position="78"/>
    </location>
</feature>
<evidence type="ECO:0000256" key="10">
    <source>
        <dbReference type="ARBA" id="ARBA00023098"/>
    </source>
</evidence>
<dbReference type="HOGENOM" id="CLU_2326377_0_0_1"/>
<reference evidence="14" key="2">
    <citation type="submission" date="2015-01" db="EMBL/GenBank/DDBJ databases">
        <title>Evolutionary Origins and Diversification of the Mycorrhizal Mutualists.</title>
        <authorList>
            <consortium name="DOE Joint Genome Institute"/>
            <consortium name="Mycorrhizal Genomics Consortium"/>
            <person name="Kohler A."/>
            <person name="Kuo A."/>
            <person name="Nagy L.G."/>
            <person name="Floudas D."/>
            <person name="Copeland A."/>
            <person name="Barry K.W."/>
            <person name="Cichocki N."/>
            <person name="Veneault-Fourrey C."/>
            <person name="LaButti K."/>
            <person name="Lindquist E.A."/>
            <person name="Lipzen A."/>
            <person name="Lundell T."/>
            <person name="Morin E."/>
            <person name="Murat C."/>
            <person name="Riley R."/>
            <person name="Ohm R."/>
            <person name="Sun H."/>
            <person name="Tunlid A."/>
            <person name="Henrissat B."/>
            <person name="Grigoriev I.V."/>
            <person name="Hibbett D.S."/>
            <person name="Martin F."/>
        </authorList>
    </citation>
    <scope>NUCLEOTIDE SEQUENCE [LARGE SCALE GENOMIC DNA]</scope>
    <source>
        <strain evidence="14">ATCC 200175</strain>
    </source>
</reference>
<comment type="pathway">
    <text evidence="2">Lipid metabolism.</text>
</comment>
<accession>A0A0C9U9U7</accession>
<keyword evidence="9 12" id="KW-1133">Transmembrane helix</keyword>
<feature type="non-terminal residue" evidence="13">
    <location>
        <position position="99"/>
    </location>
</feature>
<keyword evidence="5" id="KW-0489">Methyltransferase</keyword>
<organism evidence="13 14">
    <name type="scientific">Paxillus involutus ATCC 200175</name>
    <dbReference type="NCBI Taxonomy" id="664439"/>
    <lineage>
        <taxon>Eukaryota</taxon>
        <taxon>Fungi</taxon>
        <taxon>Dikarya</taxon>
        <taxon>Basidiomycota</taxon>
        <taxon>Agaricomycotina</taxon>
        <taxon>Agaricomycetes</taxon>
        <taxon>Agaricomycetidae</taxon>
        <taxon>Boletales</taxon>
        <taxon>Paxilineae</taxon>
        <taxon>Paxillaceae</taxon>
        <taxon>Paxillus</taxon>
    </lineage>
</organism>
<keyword evidence="8 12" id="KW-0812">Transmembrane</keyword>
<dbReference type="OrthoDB" id="412182at2759"/>
<evidence type="ECO:0000256" key="9">
    <source>
        <dbReference type="ARBA" id="ARBA00022989"/>
    </source>
</evidence>
<evidence type="ECO:0000256" key="11">
    <source>
        <dbReference type="ARBA" id="ARBA00023136"/>
    </source>
</evidence>
<evidence type="ECO:0000256" key="1">
    <source>
        <dbReference type="ARBA" id="ARBA00004141"/>
    </source>
</evidence>
<keyword evidence="11 12" id="KW-0472">Membrane</keyword>
<keyword evidence="10" id="KW-0443">Lipid metabolism</keyword>
<evidence type="ECO:0000313" key="13">
    <source>
        <dbReference type="EMBL" id="KIJ15731.1"/>
    </source>
</evidence>
<reference evidence="13 14" key="1">
    <citation type="submission" date="2014-06" db="EMBL/GenBank/DDBJ databases">
        <authorList>
            <consortium name="DOE Joint Genome Institute"/>
            <person name="Kuo A."/>
            <person name="Kohler A."/>
            <person name="Nagy L.G."/>
            <person name="Floudas D."/>
            <person name="Copeland A."/>
            <person name="Barry K.W."/>
            <person name="Cichocki N."/>
            <person name="Veneault-Fourrey C."/>
            <person name="LaButti K."/>
            <person name="Lindquist E.A."/>
            <person name="Lipzen A."/>
            <person name="Lundell T."/>
            <person name="Morin E."/>
            <person name="Murat C."/>
            <person name="Sun H."/>
            <person name="Tunlid A."/>
            <person name="Henrissat B."/>
            <person name="Grigoriev I.V."/>
            <person name="Hibbett D.S."/>
            <person name="Martin F."/>
            <person name="Nordberg H.P."/>
            <person name="Cantor M.N."/>
            <person name="Hua S.X."/>
        </authorList>
    </citation>
    <scope>NUCLEOTIDE SEQUENCE [LARGE SCALE GENOMIC DNA]</scope>
    <source>
        <strain evidence="13 14">ATCC 200175</strain>
    </source>
</reference>
<evidence type="ECO:0000256" key="8">
    <source>
        <dbReference type="ARBA" id="ARBA00022692"/>
    </source>
</evidence>
<name>A0A0C9U9U7_PAXIN</name>
<evidence type="ECO:0000256" key="7">
    <source>
        <dbReference type="ARBA" id="ARBA00022691"/>
    </source>
</evidence>
<comment type="similarity">
    <text evidence="3">Belongs to the CFA/CMAS family.</text>
</comment>
<dbReference type="GO" id="GO:0008168">
    <property type="term" value="F:methyltransferase activity"/>
    <property type="evidence" value="ECO:0007669"/>
    <property type="project" value="UniProtKB-KW"/>
</dbReference>
<comment type="subcellular location">
    <subcellularLocation>
        <location evidence="1">Membrane</location>
        <topology evidence="1">Multi-pass membrane protein</topology>
    </subcellularLocation>
</comment>